<dbReference type="OrthoDB" id="3594103at2759"/>
<evidence type="ECO:0000256" key="1">
    <source>
        <dbReference type="SAM" id="MobiDB-lite"/>
    </source>
</evidence>
<evidence type="ECO:0000313" key="2">
    <source>
        <dbReference type="EMBL" id="POS86068.1"/>
    </source>
</evidence>
<dbReference type="AlphaFoldDB" id="A0A2S4PVK4"/>
<name>A0A2S4PVK4_9PEZI</name>
<gene>
    <name evidence="2" type="ORF">EPUL_002326</name>
</gene>
<reference evidence="2 3" key="1">
    <citation type="submission" date="2017-10" db="EMBL/GenBank/DDBJ databases">
        <title>Development of genomic resources for the powdery mildew, Erysiphe pulchra.</title>
        <authorList>
            <person name="Wadl P.A."/>
            <person name="Mack B.M."/>
            <person name="Moore G."/>
            <person name="Beltz S.B."/>
        </authorList>
    </citation>
    <scope>NUCLEOTIDE SEQUENCE [LARGE SCALE GENOMIC DNA]</scope>
    <source>
        <strain evidence="2">Cflorida</strain>
    </source>
</reference>
<feature type="region of interest" description="Disordered" evidence="1">
    <location>
        <begin position="132"/>
        <end position="152"/>
    </location>
</feature>
<protein>
    <submittedName>
        <fullName evidence="2">Uncharacterized protein</fullName>
    </submittedName>
</protein>
<sequence length="169" mass="19308">MAKLRIAVRVLLEGYVWELPLLFQLVCSEIICLSRSIHIFDAVQLVDEELEKCTLQSSSWRKDWLNKFLTGSLEVAFEYDNADFENLSLFNKLKNTDLIKSLAENLFKICYSQIPKSSNLIPELLEEKSPRLDSESELTLTPTSSNDGSEDKTLNEFLSLSHISCTLLQ</sequence>
<comment type="caution">
    <text evidence="2">The sequence shown here is derived from an EMBL/GenBank/DDBJ whole genome shotgun (WGS) entry which is preliminary data.</text>
</comment>
<evidence type="ECO:0000313" key="3">
    <source>
        <dbReference type="Proteomes" id="UP000237438"/>
    </source>
</evidence>
<proteinExistence type="predicted"/>
<dbReference type="Proteomes" id="UP000237438">
    <property type="component" value="Unassembled WGS sequence"/>
</dbReference>
<organism evidence="2 3">
    <name type="scientific">Erysiphe pulchra</name>
    <dbReference type="NCBI Taxonomy" id="225359"/>
    <lineage>
        <taxon>Eukaryota</taxon>
        <taxon>Fungi</taxon>
        <taxon>Dikarya</taxon>
        <taxon>Ascomycota</taxon>
        <taxon>Pezizomycotina</taxon>
        <taxon>Leotiomycetes</taxon>
        <taxon>Erysiphales</taxon>
        <taxon>Erysiphaceae</taxon>
        <taxon>Erysiphe</taxon>
    </lineage>
</organism>
<keyword evidence="3" id="KW-1185">Reference proteome</keyword>
<dbReference type="EMBL" id="PEDP01000418">
    <property type="protein sequence ID" value="POS86068.1"/>
    <property type="molecule type" value="Genomic_DNA"/>
</dbReference>
<accession>A0A2S4PVK4</accession>